<accession>A0A0G4NDI1</accession>
<dbReference type="EMBL" id="CVQI01034086">
    <property type="protein sequence ID" value="CRK44547.1"/>
    <property type="molecule type" value="Genomic_DNA"/>
</dbReference>
<dbReference type="Proteomes" id="UP000044602">
    <property type="component" value="Unassembled WGS sequence"/>
</dbReference>
<evidence type="ECO:0000313" key="2">
    <source>
        <dbReference type="EMBL" id="CRK31879.1"/>
    </source>
</evidence>
<name>A0A0G4NDI1_VERLO</name>
<sequence>RHDLRCLAEPVQLEQQQQQVLPNSAPPGRLVFQDVDPMGSRW</sequence>
<evidence type="ECO:0000313" key="5">
    <source>
        <dbReference type="Proteomes" id="UP000045706"/>
    </source>
</evidence>
<protein>
    <submittedName>
        <fullName evidence="3">Uncharacterized protein</fullName>
    </submittedName>
</protein>
<dbReference type="Proteomes" id="UP000045706">
    <property type="component" value="Unassembled WGS sequence"/>
</dbReference>
<dbReference type="AlphaFoldDB" id="A0A0G4NDI1"/>
<evidence type="ECO:0000313" key="4">
    <source>
        <dbReference type="Proteomes" id="UP000044602"/>
    </source>
</evidence>
<organism evidence="3 5">
    <name type="scientific">Verticillium longisporum</name>
    <name type="common">Verticillium dahliae var. longisporum</name>
    <dbReference type="NCBI Taxonomy" id="100787"/>
    <lineage>
        <taxon>Eukaryota</taxon>
        <taxon>Fungi</taxon>
        <taxon>Dikarya</taxon>
        <taxon>Ascomycota</taxon>
        <taxon>Pezizomycotina</taxon>
        <taxon>Sordariomycetes</taxon>
        <taxon>Hypocreomycetidae</taxon>
        <taxon>Glomerellales</taxon>
        <taxon>Plectosphaerellaceae</taxon>
        <taxon>Verticillium</taxon>
    </lineage>
</organism>
<dbReference type="EMBL" id="CVQH01021915">
    <property type="protein sequence ID" value="CRK31879.1"/>
    <property type="molecule type" value="Genomic_DNA"/>
</dbReference>
<reference evidence="4 5" key="1">
    <citation type="submission" date="2015-05" db="EMBL/GenBank/DDBJ databases">
        <authorList>
            <person name="Fogelqvist Johan"/>
        </authorList>
    </citation>
    <scope>NUCLEOTIDE SEQUENCE [LARGE SCALE GENOMIC DNA]</scope>
    <source>
        <strain evidence="2">VL1</strain>
        <strain evidence="3">VL2</strain>
    </source>
</reference>
<gene>
    <name evidence="2" type="ORF">BN1708_018861</name>
    <name evidence="3" type="ORF">BN1723_019478</name>
</gene>
<evidence type="ECO:0000313" key="3">
    <source>
        <dbReference type="EMBL" id="CRK44547.1"/>
    </source>
</evidence>
<keyword evidence="4" id="KW-1185">Reference proteome</keyword>
<evidence type="ECO:0000256" key="1">
    <source>
        <dbReference type="SAM" id="MobiDB-lite"/>
    </source>
</evidence>
<feature type="non-terminal residue" evidence="3">
    <location>
        <position position="1"/>
    </location>
</feature>
<proteinExistence type="predicted"/>
<feature type="region of interest" description="Disordered" evidence="1">
    <location>
        <begin position="18"/>
        <end position="42"/>
    </location>
</feature>